<evidence type="ECO:0000256" key="7">
    <source>
        <dbReference type="SAM" id="Phobius"/>
    </source>
</evidence>
<name>A0ABQ3FDK8_9GAMM</name>
<evidence type="ECO:0000259" key="8">
    <source>
        <dbReference type="PROSITE" id="PS50893"/>
    </source>
</evidence>
<dbReference type="Proteomes" id="UP000604243">
    <property type="component" value="Unassembled WGS sequence"/>
</dbReference>
<dbReference type="SUPFAM" id="SSF52540">
    <property type="entry name" value="P-loop containing nucleoside triphosphate hydrolases"/>
    <property type="match status" value="1"/>
</dbReference>
<feature type="domain" description="ABC transmembrane type-1" evidence="9">
    <location>
        <begin position="1"/>
        <end position="264"/>
    </location>
</feature>
<sequence length="546" mass="60380">MKLLVDAMAQGDPQAADVWTPLTFFIALIVLESVLWRGSGWFGSRVIVKTCADLRVDLFHYLTGQSMRYFNRQSTGALGARISATGASTNSILSTLTWNVTPPCVDFLGAIVVFLIIDWRMALALVIFVGLVATLITGLGIHGRYRHREFAAQSSRINGEMVDLIGNVWNIKAFSARERERERLSHEVNIEAASHLRSWRYVERMRILHDICLWFMSGTMLFWALWLWHQGAVTAGDVVVVSALTFRILHGSRDLALALVDISQQFGAIADTLNIIGQPYDLTDPEPPKSLVATSGAIDFKHVAFAYPNARAVFQDFSLTIPAGQKVGIVGPSGAGKSTLVTLIQRLDDPQSGRVLIDGQPVNEVDQDSLKAAMAVVPQESALFHRSIMENIRYGRPEASDEEVRAAAWQAWCDEFIQTLPDGYDTMIGERGVRLSGGQRQRLGIARAFLKDAPILVLDEPTSALDTHSEREIQLALNDLIKGRTVLAVAHRLSTISNFDRIVVMQQGRIIEDGSPGELRRQGGIFASMWRMQSDGFIAETIPAQQ</sequence>
<dbReference type="PANTHER" id="PTHR24221:SF632">
    <property type="entry name" value="ATP-DEPENDENT LIPID A-CORE FLIPPASE"/>
    <property type="match status" value="1"/>
</dbReference>
<evidence type="ECO:0000259" key="9">
    <source>
        <dbReference type="PROSITE" id="PS50929"/>
    </source>
</evidence>
<evidence type="ECO:0000256" key="5">
    <source>
        <dbReference type="ARBA" id="ARBA00022989"/>
    </source>
</evidence>
<comment type="caution">
    <text evidence="10">The sequence shown here is derived from an EMBL/GenBank/DDBJ whole genome shotgun (WGS) entry which is preliminary data.</text>
</comment>
<feature type="transmembrane region" description="Helical" evidence="7">
    <location>
        <begin position="96"/>
        <end position="117"/>
    </location>
</feature>
<comment type="subcellular location">
    <subcellularLocation>
        <location evidence="1">Cell membrane</location>
        <topology evidence="1">Multi-pass membrane protein</topology>
    </subcellularLocation>
</comment>
<feature type="transmembrane region" description="Helical" evidence="7">
    <location>
        <begin position="18"/>
        <end position="36"/>
    </location>
</feature>
<keyword evidence="4 10" id="KW-0067">ATP-binding</keyword>
<dbReference type="SMART" id="SM00382">
    <property type="entry name" value="AAA"/>
    <property type="match status" value="1"/>
</dbReference>
<dbReference type="EMBL" id="BMZM01000001">
    <property type="protein sequence ID" value="GHC19795.1"/>
    <property type="molecule type" value="Genomic_DNA"/>
</dbReference>
<accession>A0ABQ3FDK8</accession>
<dbReference type="PROSITE" id="PS50929">
    <property type="entry name" value="ABC_TM1F"/>
    <property type="match status" value="1"/>
</dbReference>
<evidence type="ECO:0000256" key="1">
    <source>
        <dbReference type="ARBA" id="ARBA00004651"/>
    </source>
</evidence>
<dbReference type="Pfam" id="PF00005">
    <property type="entry name" value="ABC_tran"/>
    <property type="match status" value="1"/>
</dbReference>
<proteinExistence type="predicted"/>
<dbReference type="PROSITE" id="PS50893">
    <property type="entry name" value="ABC_TRANSPORTER_2"/>
    <property type="match status" value="1"/>
</dbReference>
<keyword evidence="6 7" id="KW-0472">Membrane</keyword>
<dbReference type="InterPro" id="IPR039421">
    <property type="entry name" value="Type_1_exporter"/>
</dbReference>
<dbReference type="PROSITE" id="PS00211">
    <property type="entry name" value="ABC_TRANSPORTER_1"/>
    <property type="match status" value="1"/>
</dbReference>
<keyword evidence="11" id="KW-1185">Reference proteome</keyword>
<dbReference type="InterPro" id="IPR003439">
    <property type="entry name" value="ABC_transporter-like_ATP-bd"/>
</dbReference>
<evidence type="ECO:0000256" key="4">
    <source>
        <dbReference type="ARBA" id="ARBA00022840"/>
    </source>
</evidence>
<keyword evidence="5 7" id="KW-1133">Transmembrane helix</keyword>
<feature type="transmembrane region" description="Helical" evidence="7">
    <location>
        <begin position="123"/>
        <end position="141"/>
    </location>
</feature>
<dbReference type="InterPro" id="IPR017871">
    <property type="entry name" value="ABC_transporter-like_CS"/>
</dbReference>
<evidence type="ECO:0000313" key="10">
    <source>
        <dbReference type="EMBL" id="GHC19795.1"/>
    </source>
</evidence>
<dbReference type="InterPro" id="IPR003593">
    <property type="entry name" value="AAA+_ATPase"/>
</dbReference>
<evidence type="ECO:0000256" key="6">
    <source>
        <dbReference type="ARBA" id="ARBA00023136"/>
    </source>
</evidence>
<gene>
    <name evidence="10" type="primary">msbA</name>
    <name evidence="10" type="ORF">GCM10010082_09420</name>
</gene>
<keyword evidence="2 7" id="KW-0812">Transmembrane</keyword>
<feature type="domain" description="ABC transporter" evidence="8">
    <location>
        <begin position="298"/>
        <end position="532"/>
    </location>
</feature>
<reference evidence="11" key="1">
    <citation type="journal article" date="2019" name="Int. J. Syst. Evol. Microbiol.">
        <title>The Global Catalogue of Microorganisms (GCM) 10K type strain sequencing project: providing services to taxonomists for standard genome sequencing and annotation.</title>
        <authorList>
            <consortium name="The Broad Institute Genomics Platform"/>
            <consortium name="The Broad Institute Genome Sequencing Center for Infectious Disease"/>
            <person name="Wu L."/>
            <person name="Ma J."/>
        </authorList>
    </citation>
    <scope>NUCLEOTIDE SEQUENCE [LARGE SCALE GENOMIC DNA]</scope>
    <source>
        <strain evidence="11">KCTC 42082</strain>
    </source>
</reference>
<keyword evidence="3" id="KW-0547">Nucleotide-binding</keyword>
<feature type="transmembrane region" description="Helical" evidence="7">
    <location>
        <begin position="207"/>
        <end position="226"/>
    </location>
</feature>
<dbReference type="InterPro" id="IPR027417">
    <property type="entry name" value="P-loop_NTPase"/>
</dbReference>
<evidence type="ECO:0000313" key="11">
    <source>
        <dbReference type="Proteomes" id="UP000604243"/>
    </source>
</evidence>
<dbReference type="Gene3D" id="1.20.1560.10">
    <property type="entry name" value="ABC transporter type 1, transmembrane domain"/>
    <property type="match status" value="1"/>
</dbReference>
<organism evidence="10 11">
    <name type="scientific">Kushneria pakistanensis</name>
    <dbReference type="NCBI Taxonomy" id="1508770"/>
    <lineage>
        <taxon>Bacteria</taxon>
        <taxon>Pseudomonadati</taxon>
        <taxon>Pseudomonadota</taxon>
        <taxon>Gammaproteobacteria</taxon>
        <taxon>Oceanospirillales</taxon>
        <taxon>Halomonadaceae</taxon>
        <taxon>Kushneria</taxon>
    </lineage>
</organism>
<dbReference type="SUPFAM" id="SSF90123">
    <property type="entry name" value="ABC transporter transmembrane region"/>
    <property type="match status" value="1"/>
</dbReference>
<dbReference type="Gene3D" id="3.40.50.300">
    <property type="entry name" value="P-loop containing nucleotide triphosphate hydrolases"/>
    <property type="match status" value="1"/>
</dbReference>
<dbReference type="GO" id="GO:0005524">
    <property type="term" value="F:ATP binding"/>
    <property type="evidence" value="ECO:0007669"/>
    <property type="project" value="UniProtKB-KW"/>
</dbReference>
<dbReference type="PANTHER" id="PTHR24221">
    <property type="entry name" value="ATP-BINDING CASSETTE SUB-FAMILY B"/>
    <property type="match status" value="1"/>
</dbReference>
<dbReference type="Pfam" id="PF00664">
    <property type="entry name" value="ABC_membrane"/>
    <property type="match status" value="1"/>
</dbReference>
<dbReference type="InterPro" id="IPR036640">
    <property type="entry name" value="ABC1_TM_sf"/>
</dbReference>
<evidence type="ECO:0000256" key="2">
    <source>
        <dbReference type="ARBA" id="ARBA00022692"/>
    </source>
</evidence>
<evidence type="ECO:0000256" key="3">
    <source>
        <dbReference type="ARBA" id="ARBA00022741"/>
    </source>
</evidence>
<protein>
    <submittedName>
        <fullName evidence="10">ABC transporter ATP-binding protein</fullName>
    </submittedName>
</protein>
<dbReference type="InterPro" id="IPR011527">
    <property type="entry name" value="ABC1_TM_dom"/>
</dbReference>
<dbReference type="CDD" id="cd07346">
    <property type="entry name" value="ABC_6TM_exporters"/>
    <property type="match status" value="1"/>
</dbReference>